<evidence type="ECO:0000256" key="1">
    <source>
        <dbReference type="SAM" id="MobiDB-lite"/>
    </source>
</evidence>
<protein>
    <submittedName>
        <fullName evidence="2">Uncharacterized protein</fullName>
    </submittedName>
</protein>
<proteinExistence type="predicted"/>
<name>A0A6B2LCP2_9EUKA</name>
<feature type="region of interest" description="Disordered" evidence="1">
    <location>
        <begin position="63"/>
        <end position="163"/>
    </location>
</feature>
<dbReference type="AlphaFoldDB" id="A0A6B2LCP2"/>
<accession>A0A6B2LCP2</accession>
<feature type="compositionally biased region" description="Pro residues" evidence="1">
    <location>
        <begin position="135"/>
        <end position="148"/>
    </location>
</feature>
<dbReference type="EMBL" id="GIBP01005830">
    <property type="protein sequence ID" value="NDV34799.1"/>
    <property type="molecule type" value="Transcribed_RNA"/>
</dbReference>
<evidence type="ECO:0000313" key="2">
    <source>
        <dbReference type="EMBL" id="NDV34799.1"/>
    </source>
</evidence>
<sequence>MECTDVPRKKRRTITNRTEEDFHMGREDVEVPNMFGLIVVPKGEPLKSSLVFPVEECKEMGVPLHHHHPPPNHLQFKKPKEVQGEVPCSPSSRDRTPSPQVRKGSPVGSPKLAVALSPEHAQVRESPLMAHSRWPSPPLSPAPSPPHFAFPAPHGPSRSTLLKPPNINLTASSLNLSASSLGLLSSKSDHLQRLSIYPQIDSSALPPLPSPRTTPCKAYAQTHRSDIRNIINTSFDPLNEAITWSF</sequence>
<organism evidence="2">
    <name type="scientific">Arcella intermedia</name>
    <dbReference type="NCBI Taxonomy" id="1963864"/>
    <lineage>
        <taxon>Eukaryota</taxon>
        <taxon>Amoebozoa</taxon>
        <taxon>Tubulinea</taxon>
        <taxon>Elardia</taxon>
        <taxon>Arcellinida</taxon>
        <taxon>Sphaerothecina</taxon>
        <taxon>Arcellidae</taxon>
        <taxon>Arcella</taxon>
    </lineage>
</organism>
<reference evidence="2" key="1">
    <citation type="journal article" date="2020" name="J. Eukaryot. Microbiol.">
        <title>De novo Sequencing, Assembly and Annotation of the Transcriptome for the Free-Living Testate Amoeba Arcella intermedia.</title>
        <authorList>
            <person name="Ribeiro G.M."/>
            <person name="Porfirio-Sousa A.L."/>
            <person name="Maurer-Alcala X.X."/>
            <person name="Katz L.A."/>
            <person name="Lahr D.J.G."/>
        </authorList>
    </citation>
    <scope>NUCLEOTIDE SEQUENCE</scope>
</reference>